<protein>
    <submittedName>
        <fullName evidence="5">Adenosine kinase</fullName>
    </submittedName>
</protein>
<dbReference type="PANTHER" id="PTHR43320:SF3">
    <property type="entry name" value="CARBOHYDRATE KINASE PFKB DOMAIN-CONTAINING PROTEIN"/>
    <property type="match status" value="1"/>
</dbReference>
<dbReference type="Proteomes" id="UP001214250">
    <property type="component" value="Chromosome 2"/>
</dbReference>
<evidence type="ECO:0000256" key="1">
    <source>
        <dbReference type="ARBA" id="ARBA00010688"/>
    </source>
</evidence>
<dbReference type="InterPro" id="IPR002173">
    <property type="entry name" value="Carboh/pur_kinase_PfkB_CS"/>
</dbReference>
<evidence type="ECO:0000313" key="6">
    <source>
        <dbReference type="Proteomes" id="UP001214250"/>
    </source>
</evidence>
<organism evidence="5 6">
    <name type="scientific">Lentisphaera profundi</name>
    <dbReference type="NCBI Taxonomy" id="1658616"/>
    <lineage>
        <taxon>Bacteria</taxon>
        <taxon>Pseudomonadati</taxon>
        <taxon>Lentisphaerota</taxon>
        <taxon>Lentisphaeria</taxon>
        <taxon>Lentisphaerales</taxon>
        <taxon>Lentisphaeraceae</taxon>
        <taxon>Lentisphaera</taxon>
    </lineage>
</organism>
<dbReference type="RefSeq" id="WP_274152878.1">
    <property type="nucleotide sequence ID" value="NZ_CP117812.1"/>
</dbReference>
<accession>A0ABY7VZ07</accession>
<dbReference type="Pfam" id="PF00294">
    <property type="entry name" value="PfkB"/>
    <property type="match status" value="1"/>
</dbReference>
<keyword evidence="6" id="KW-1185">Reference proteome</keyword>
<sequence>MSKKIMGVGSPLVDILARVSHEHVDNIEGDKGGMCMVEFDQLQNLLANVPEQELATGGSASNTIVGLLNLGVSGAFLGKIGSDERGQYFLDSFVKAGGSDHAFKRCPETPTGTCLSLVTPDAERTMRPYLGAAAGLLVEEVTAEDFKGQDHVHLEGYLLFNRDLALKTFKAAKEAGCTVSVDLASFEVVNANQDVLPELLENYVDMVFANEEEAKAFCGSDDPHAAIESLAKHCSIVAVKLGADGAWVQRDGEKVFVGAHKVEAIDTTGAGDLWASGFLYGLAHDLSLEESTKLAHKIGSEVVQVMGAVIPEAGWDRINQTLVDLKK</sequence>
<evidence type="ECO:0000259" key="4">
    <source>
        <dbReference type="Pfam" id="PF00294"/>
    </source>
</evidence>
<keyword evidence="3 5" id="KW-0418">Kinase</keyword>
<name>A0ABY7VZ07_9BACT</name>
<feature type="domain" description="Carbohydrate kinase PfkB" evidence="4">
    <location>
        <begin position="39"/>
        <end position="310"/>
    </location>
</feature>
<dbReference type="InterPro" id="IPR011611">
    <property type="entry name" value="PfkB_dom"/>
</dbReference>
<dbReference type="EMBL" id="CP117812">
    <property type="protein sequence ID" value="WDE98097.1"/>
    <property type="molecule type" value="Genomic_DNA"/>
</dbReference>
<dbReference type="PANTHER" id="PTHR43320">
    <property type="entry name" value="SUGAR KINASE"/>
    <property type="match status" value="1"/>
</dbReference>
<dbReference type="InterPro" id="IPR029056">
    <property type="entry name" value="Ribokinase-like"/>
</dbReference>
<dbReference type="GO" id="GO:0016301">
    <property type="term" value="F:kinase activity"/>
    <property type="evidence" value="ECO:0007669"/>
    <property type="project" value="UniProtKB-KW"/>
</dbReference>
<evidence type="ECO:0000256" key="3">
    <source>
        <dbReference type="ARBA" id="ARBA00022777"/>
    </source>
</evidence>
<comment type="similarity">
    <text evidence="1">Belongs to the carbohydrate kinase PfkB family.</text>
</comment>
<dbReference type="SUPFAM" id="SSF53613">
    <property type="entry name" value="Ribokinase-like"/>
    <property type="match status" value="1"/>
</dbReference>
<reference evidence="5 6" key="1">
    <citation type="submission" date="2023-02" db="EMBL/GenBank/DDBJ databases">
        <title>Genome sequence of Lentisphaera profundi SAORIC-696.</title>
        <authorList>
            <person name="Kim e."/>
            <person name="Cho J.-C."/>
            <person name="Choi A."/>
            <person name="Kang I."/>
        </authorList>
    </citation>
    <scope>NUCLEOTIDE SEQUENCE [LARGE SCALE GENOMIC DNA]</scope>
    <source>
        <strain evidence="5 6">SAORIC-696</strain>
    </source>
</reference>
<dbReference type="PROSITE" id="PS00584">
    <property type="entry name" value="PFKB_KINASES_2"/>
    <property type="match status" value="1"/>
</dbReference>
<proteinExistence type="inferred from homology"/>
<evidence type="ECO:0000256" key="2">
    <source>
        <dbReference type="ARBA" id="ARBA00022679"/>
    </source>
</evidence>
<dbReference type="InterPro" id="IPR052700">
    <property type="entry name" value="Carb_kinase_PfkB-like"/>
</dbReference>
<dbReference type="Gene3D" id="3.40.1190.20">
    <property type="match status" value="1"/>
</dbReference>
<keyword evidence="2" id="KW-0808">Transferase</keyword>
<gene>
    <name evidence="5" type="ORF">PQO03_19960</name>
</gene>
<dbReference type="CDD" id="cd01168">
    <property type="entry name" value="adenosine_kinase"/>
    <property type="match status" value="1"/>
</dbReference>
<evidence type="ECO:0000313" key="5">
    <source>
        <dbReference type="EMBL" id="WDE98097.1"/>
    </source>
</evidence>